<evidence type="ECO:0000313" key="5">
    <source>
        <dbReference type="EMBL" id="SDN13677.1"/>
    </source>
</evidence>
<dbReference type="Proteomes" id="UP000198680">
    <property type="component" value="Unassembled WGS sequence"/>
</dbReference>
<dbReference type="InterPro" id="IPR013520">
    <property type="entry name" value="Ribonucl_H"/>
</dbReference>
<dbReference type="FunFam" id="3.30.420.10:FF:000045">
    <property type="entry name" value="3'-5' exonuclease DinG"/>
    <property type="match status" value="1"/>
</dbReference>
<keyword evidence="6" id="KW-1185">Reference proteome</keyword>
<protein>
    <submittedName>
        <fullName evidence="5">DNA polymerase-3 subunit epsilon</fullName>
    </submittedName>
</protein>
<dbReference type="PANTHER" id="PTHR30231">
    <property type="entry name" value="DNA POLYMERASE III SUBUNIT EPSILON"/>
    <property type="match status" value="1"/>
</dbReference>
<keyword evidence="1" id="KW-0540">Nuclease</keyword>
<evidence type="ECO:0000256" key="3">
    <source>
        <dbReference type="ARBA" id="ARBA00022839"/>
    </source>
</evidence>
<evidence type="ECO:0000259" key="4">
    <source>
        <dbReference type="SMART" id="SM00479"/>
    </source>
</evidence>
<dbReference type="GO" id="GO:0006260">
    <property type="term" value="P:DNA replication"/>
    <property type="evidence" value="ECO:0007669"/>
    <property type="project" value="InterPro"/>
</dbReference>
<dbReference type="GO" id="GO:0005829">
    <property type="term" value="C:cytosol"/>
    <property type="evidence" value="ECO:0007669"/>
    <property type="project" value="TreeGrafter"/>
</dbReference>
<keyword evidence="2" id="KW-0378">Hydrolase</keyword>
<name>A0A1G9YXP3_9ACTN</name>
<evidence type="ECO:0000256" key="2">
    <source>
        <dbReference type="ARBA" id="ARBA00022801"/>
    </source>
</evidence>
<sequence length="226" mass="23454">MMLSLPRRPGSAAALAYRDAARVPAGTPWREASFCVVDLELTGLDPRQHEIVSWGAVCVEGGRVVCGTAAEGLARPERGVPAEAVRIHGLRPADLADAPPLAEALDGLLQVMTGRVLVAHAAWVERGFLGRALRARGVRLRTPVLDTCALGRLWLAGTGVTPPSVVSLEGLAGALGVPSSRPHEASGDAFTTAQVFVALATLLEAAGPETVDTLAAAAARLRVQRA</sequence>
<dbReference type="GO" id="GO:0003887">
    <property type="term" value="F:DNA-directed DNA polymerase activity"/>
    <property type="evidence" value="ECO:0007669"/>
    <property type="project" value="InterPro"/>
</dbReference>
<dbReference type="InterPro" id="IPR012337">
    <property type="entry name" value="RNaseH-like_sf"/>
</dbReference>
<evidence type="ECO:0000256" key="1">
    <source>
        <dbReference type="ARBA" id="ARBA00022722"/>
    </source>
</evidence>
<reference evidence="6" key="1">
    <citation type="submission" date="2016-10" db="EMBL/GenBank/DDBJ databases">
        <authorList>
            <person name="Varghese N."/>
            <person name="Submissions S."/>
        </authorList>
    </citation>
    <scope>NUCLEOTIDE SEQUENCE [LARGE SCALE GENOMIC DNA]</scope>
    <source>
        <strain evidence="6">DSM 45419</strain>
    </source>
</reference>
<dbReference type="CDD" id="cd06127">
    <property type="entry name" value="DEDDh"/>
    <property type="match status" value="1"/>
</dbReference>
<organism evidence="5 6">
    <name type="scientific">Geodermatophilus siccatus</name>
    <dbReference type="NCBI Taxonomy" id="1137991"/>
    <lineage>
        <taxon>Bacteria</taxon>
        <taxon>Bacillati</taxon>
        <taxon>Actinomycetota</taxon>
        <taxon>Actinomycetes</taxon>
        <taxon>Geodermatophilales</taxon>
        <taxon>Geodermatophilaceae</taxon>
        <taxon>Geodermatophilus</taxon>
    </lineage>
</organism>
<dbReference type="PANTHER" id="PTHR30231:SF4">
    <property type="entry name" value="PROTEIN NEN2"/>
    <property type="match status" value="1"/>
</dbReference>
<evidence type="ECO:0000313" key="6">
    <source>
        <dbReference type="Proteomes" id="UP000198680"/>
    </source>
</evidence>
<keyword evidence="3" id="KW-0269">Exonuclease</keyword>
<dbReference type="SUPFAM" id="SSF53098">
    <property type="entry name" value="Ribonuclease H-like"/>
    <property type="match status" value="1"/>
</dbReference>
<accession>A0A1G9YXP3</accession>
<dbReference type="GO" id="GO:0008408">
    <property type="term" value="F:3'-5' exonuclease activity"/>
    <property type="evidence" value="ECO:0007669"/>
    <property type="project" value="TreeGrafter"/>
</dbReference>
<proteinExistence type="predicted"/>
<feature type="domain" description="Exonuclease" evidence="4">
    <location>
        <begin position="33"/>
        <end position="205"/>
    </location>
</feature>
<dbReference type="SMART" id="SM00479">
    <property type="entry name" value="EXOIII"/>
    <property type="match status" value="1"/>
</dbReference>
<gene>
    <name evidence="5" type="ORF">SAMN05660642_04159</name>
</gene>
<dbReference type="AlphaFoldDB" id="A0A1G9YXP3"/>
<dbReference type="NCBIfam" id="TIGR00573">
    <property type="entry name" value="dnaq"/>
    <property type="match status" value="1"/>
</dbReference>
<dbReference type="Pfam" id="PF00929">
    <property type="entry name" value="RNase_T"/>
    <property type="match status" value="1"/>
</dbReference>
<dbReference type="EMBL" id="FNHE01000012">
    <property type="protein sequence ID" value="SDN13677.1"/>
    <property type="molecule type" value="Genomic_DNA"/>
</dbReference>
<dbReference type="InterPro" id="IPR036397">
    <property type="entry name" value="RNaseH_sf"/>
</dbReference>
<dbReference type="STRING" id="1137991.SAMN05660642_04159"/>
<dbReference type="Gene3D" id="3.30.420.10">
    <property type="entry name" value="Ribonuclease H-like superfamily/Ribonuclease H"/>
    <property type="match status" value="1"/>
</dbReference>
<dbReference type="GO" id="GO:0003677">
    <property type="term" value="F:DNA binding"/>
    <property type="evidence" value="ECO:0007669"/>
    <property type="project" value="InterPro"/>
</dbReference>
<dbReference type="InterPro" id="IPR006054">
    <property type="entry name" value="DnaQ"/>
</dbReference>